<dbReference type="Gene3D" id="1.10.260.40">
    <property type="entry name" value="lambda repressor-like DNA-binding domains"/>
    <property type="match status" value="1"/>
</dbReference>
<comment type="similarity">
    <text evidence="1">Belongs to the short-chain fatty acyl-CoA assimilation regulator (ScfR) family.</text>
</comment>
<dbReference type="PANTHER" id="PTHR46797">
    <property type="entry name" value="HTH-TYPE TRANSCRIPTIONAL REGULATOR"/>
    <property type="match status" value="1"/>
</dbReference>
<dbReference type="InterPro" id="IPR010359">
    <property type="entry name" value="IrrE_HExxH"/>
</dbReference>
<sequence>MSRERGVYFGPRLRRLRRELGITQAEMASDLAISPSYVALMERNTRPVTAEMLLRIARTYRLALDDLAPDDRDDHQARLGAVLRDPIFADCDVDPLEATDVVANFPGIADALLRLHAAYRASESVLADHRAGEGGSEDAATRDPSVEARAFIAAHRNHFARLDAACEALAGEIGEGGIGADRIERRLAERHNIRVRALPASVMIDSARRFDRHHDQLLIDDTLDAPSRAFQLAIQLAYLECDADIADAMAGAALSSDNARALVRRALASYAAAAILMPYGAFAEAADKARYDIDVLARRFGTSFEQSAHRLTTLQRPGREGVPFFFVRIDPAGNVSKRLDGAGFPFARHGGSCPLWSIHDAFRDAGRIVTQWLELPDGQRFFSIARTVTSGGGTYGAPRMTRAIALCCAHDHAAKLVYADGENAEPTPIGVTCRLCQRPACIARAAPPIGRTLLADDYRRSTAPFTMSEG</sequence>
<keyword evidence="2" id="KW-0805">Transcription regulation</keyword>
<evidence type="ECO:0000256" key="2">
    <source>
        <dbReference type="ARBA" id="ARBA00023015"/>
    </source>
</evidence>
<keyword evidence="3" id="KW-0238">DNA-binding</keyword>
<evidence type="ECO:0000256" key="4">
    <source>
        <dbReference type="ARBA" id="ARBA00023163"/>
    </source>
</evidence>
<dbReference type="Pfam" id="PF09856">
    <property type="entry name" value="ScfRs"/>
    <property type="match status" value="1"/>
</dbReference>
<dbReference type="CDD" id="cd00093">
    <property type="entry name" value="HTH_XRE"/>
    <property type="match status" value="1"/>
</dbReference>
<name>A0A5C6U7B4_9SPHN</name>
<evidence type="ECO:0000256" key="3">
    <source>
        <dbReference type="ARBA" id="ARBA00023125"/>
    </source>
</evidence>
<dbReference type="Pfam" id="PF01381">
    <property type="entry name" value="HTH_3"/>
    <property type="match status" value="1"/>
</dbReference>
<dbReference type="PANTHER" id="PTHR46797:SF23">
    <property type="entry name" value="HTH-TYPE TRANSCRIPTIONAL REGULATOR SUTR"/>
    <property type="match status" value="1"/>
</dbReference>
<dbReference type="GO" id="GO:0003677">
    <property type="term" value="F:DNA binding"/>
    <property type="evidence" value="ECO:0007669"/>
    <property type="project" value="UniProtKB-KW"/>
</dbReference>
<evidence type="ECO:0000256" key="1">
    <source>
        <dbReference type="ARBA" id="ARBA00007227"/>
    </source>
</evidence>
<evidence type="ECO:0000313" key="7">
    <source>
        <dbReference type="Proteomes" id="UP000321129"/>
    </source>
</evidence>
<dbReference type="EMBL" id="VOPY01000004">
    <property type="protein sequence ID" value="TXC67736.1"/>
    <property type="molecule type" value="Genomic_DNA"/>
</dbReference>
<dbReference type="Proteomes" id="UP000321129">
    <property type="component" value="Unassembled WGS sequence"/>
</dbReference>
<protein>
    <submittedName>
        <fullName evidence="6">ImmA/IrrE family metallo-endopeptidase</fullName>
    </submittedName>
</protein>
<dbReference type="RefSeq" id="WP_147123696.1">
    <property type="nucleotide sequence ID" value="NZ_VOPY01000004.1"/>
</dbReference>
<dbReference type="PROSITE" id="PS50943">
    <property type="entry name" value="HTH_CROC1"/>
    <property type="match status" value="1"/>
</dbReference>
<dbReference type="SMART" id="SM00530">
    <property type="entry name" value="HTH_XRE"/>
    <property type="match status" value="1"/>
</dbReference>
<dbReference type="InterPro" id="IPR018653">
    <property type="entry name" value="ScfR_C"/>
</dbReference>
<dbReference type="OrthoDB" id="1123084at2"/>
<dbReference type="InterPro" id="IPR001387">
    <property type="entry name" value="Cro/C1-type_HTH"/>
</dbReference>
<dbReference type="InterPro" id="IPR050807">
    <property type="entry name" value="TransReg_Diox_bact_type"/>
</dbReference>
<reference evidence="6 7" key="1">
    <citation type="submission" date="2019-08" db="EMBL/GenBank/DDBJ databases">
        <title>Sphingorhabdus soil sp. nov., isolated from arctic soil.</title>
        <authorList>
            <person name="Liu Y."/>
        </authorList>
    </citation>
    <scope>NUCLEOTIDE SEQUENCE [LARGE SCALE GENOMIC DNA]</scope>
    <source>
        <strain evidence="6 7">D-2Q-5-6</strain>
    </source>
</reference>
<dbReference type="GO" id="GO:0005829">
    <property type="term" value="C:cytosol"/>
    <property type="evidence" value="ECO:0007669"/>
    <property type="project" value="TreeGrafter"/>
</dbReference>
<dbReference type="Pfam" id="PF06114">
    <property type="entry name" value="Peptidase_M78"/>
    <property type="match status" value="1"/>
</dbReference>
<accession>A0A5C6U7B4</accession>
<evidence type="ECO:0000313" key="6">
    <source>
        <dbReference type="EMBL" id="TXC67736.1"/>
    </source>
</evidence>
<dbReference type="SUPFAM" id="SSF47413">
    <property type="entry name" value="lambda repressor-like DNA-binding domains"/>
    <property type="match status" value="1"/>
</dbReference>
<feature type="domain" description="HTH cro/C1-type" evidence="5">
    <location>
        <begin position="13"/>
        <end position="67"/>
    </location>
</feature>
<dbReference type="GO" id="GO:0003700">
    <property type="term" value="F:DNA-binding transcription factor activity"/>
    <property type="evidence" value="ECO:0007669"/>
    <property type="project" value="TreeGrafter"/>
</dbReference>
<proteinExistence type="inferred from homology"/>
<dbReference type="InterPro" id="IPR026281">
    <property type="entry name" value="HTH_RamB"/>
</dbReference>
<dbReference type="AlphaFoldDB" id="A0A5C6U7B4"/>
<comment type="caution">
    <text evidence="6">The sequence shown here is derived from an EMBL/GenBank/DDBJ whole genome shotgun (WGS) entry which is preliminary data.</text>
</comment>
<gene>
    <name evidence="6" type="ORF">FSZ31_12200</name>
</gene>
<dbReference type="PIRSF" id="PIRSF019251">
    <property type="entry name" value="Rv0465c"/>
    <property type="match status" value="1"/>
</dbReference>
<organism evidence="6 7">
    <name type="scientific">Flavisphingopyxis soli</name>
    <dbReference type="NCBI Taxonomy" id="2601267"/>
    <lineage>
        <taxon>Bacteria</taxon>
        <taxon>Pseudomonadati</taxon>
        <taxon>Pseudomonadota</taxon>
        <taxon>Alphaproteobacteria</taxon>
        <taxon>Sphingomonadales</taxon>
        <taxon>Sphingopyxidaceae</taxon>
        <taxon>Flavisphingopyxis</taxon>
    </lineage>
</organism>
<dbReference type="InterPro" id="IPR010982">
    <property type="entry name" value="Lambda_DNA-bd_dom_sf"/>
</dbReference>
<evidence type="ECO:0000259" key="5">
    <source>
        <dbReference type="PROSITE" id="PS50943"/>
    </source>
</evidence>
<keyword evidence="4" id="KW-0804">Transcription</keyword>
<keyword evidence="7" id="KW-1185">Reference proteome</keyword>